<dbReference type="Proteomes" id="UP001240171">
    <property type="component" value="Unassembled WGS sequence"/>
</dbReference>
<accession>A0ABT9C703</accession>
<sequence length="284" mass="30736">MIRKGLGAVLSVLCLLLLWYGSLWVKPAIVHSAPGFETAGGVKPSAAAAEFNQTAARLYSHVQEGNIHAVKEDLAAAVKLFEQGAVQGKLSVSGIHAMSEVMLELEQVTNNVKASPEAWNQAAARFRLAADSIANPQQPMWHQYYKLMSEDLKRLNQLAAAGSTQEIRASAALLRTHYDTMRTAALISRSESVVAQMDSWLSHVEGMAGNPESNRKEMQDTLTFGSVVLNSLFGKEKDESAMASFAAGGSPWMTEFGIAAFIIAALAYAGYRKYSGQNPWRSGI</sequence>
<keyword evidence="1" id="KW-0812">Transmembrane</keyword>
<dbReference type="Pfam" id="PF09577">
    <property type="entry name" value="Spore_YpjB"/>
    <property type="match status" value="1"/>
</dbReference>
<comment type="caution">
    <text evidence="2">The sequence shown here is derived from an EMBL/GenBank/DDBJ whole genome shotgun (WGS) entry which is preliminary data.</text>
</comment>
<feature type="transmembrane region" description="Helical" evidence="1">
    <location>
        <begin position="252"/>
        <end position="271"/>
    </location>
</feature>
<keyword evidence="1" id="KW-1133">Transmembrane helix</keyword>
<proteinExistence type="predicted"/>
<evidence type="ECO:0000313" key="3">
    <source>
        <dbReference type="Proteomes" id="UP001240171"/>
    </source>
</evidence>
<dbReference type="RefSeq" id="WP_305022231.1">
    <property type="nucleotide sequence ID" value="NZ_JAUQTB010000001.1"/>
</dbReference>
<evidence type="ECO:0000256" key="1">
    <source>
        <dbReference type="SAM" id="Phobius"/>
    </source>
</evidence>
<organism evidence="2 3">
    <name type="scientific">Paenibacillus lacisoli</name>
    <dbReference type="NCBI Taxonomy" id="3064525"/>
    <lineage>
        <taxon>Bacteria</taxon>
        <taxon>Bacillati</taxon>
        <taxon>Bacillota</taxon>
        <taxon>Bacilli</taxon>
        <taxon>Bacillales</taxon>
        <taxon>Paenibacillaceae</taxon>
        <taxon>Paenibacillus</taxon>
    </lineage>
</organism>
<keyword evidence="3" id="KW-1185">Reference proteome</keyword>
<name>A0ABT9C703_9BACL</name>
<protein>
    <submittedName>
        <fullName evidence="2">Sporulation protein YpjB</fullName>
    </submittedName>
</protein>
<gene>
    <name evidence="2" type="ORF">Q5741_01295</name>
</gene>
<evidence type="ECO:0000313" key="2">
    <source>
        <dbReference type="EMBL" id="MDO7905045.1"/>
    </source>
</evidence>
<keyword evidence="1" id="KW-0472">Membrane</keyword>
<dbReference type="EMBL" id="JAUQTB010000001">
    <property type="protein sequence ID" value="MDO7905045.1"/>
    <property type="molecule type" value="Genomic_DNA"/>
</dbReference>
<reference evidence="2 3" key="1">
    <citation type="submission" date="2023-07" db="EMBL/GenBank/DDBJ databases">
        <title>Paenibacillus sp. JX-17 nov. isolated from soil.</title>
        <authorList>
            <person name="Wan Y."/>
            <person name="Liu B."/>
        </authorList>
    </citation>
    <scope>NUCLEOTIDE SEQUENCE [LARGE SCALE GENOMIC DNA]</scope>
    <source>
        <strain evidence="2 3">JX-17</strain>
    </source>
</reference>
<dbReference type="InterPro" id="IPR014231">
    <property type="entry name" value="Spore_YpjB"/>
</dbReference>